<dbReference type="Proteomes" id="UP000485058">
    <property type="component" value="Unassembled WGS sequence"/>
</dbReference>
<evidence type="ECO:0000313" key="3">
    <source>
        <dbReference type="Proteomes" id="UP000485058"/>
    </source>
</evidence>
<protein>
    <submittedName>
        <fullName evidence="2">Yae1_N domain-containing protein</fullName>
    </submittedName>
</protein>
<dbReference type="AlphaFoldDB" id="A0A699YHW0"/>
<name>A0A699YHW0_HAELA</name>
<accession>A0A699YHW0</accession>
<evidence type="ECO:0000313" key="2">
    <source>
        <dbReference type="EMBL" id="GFH09767.1"/>
    </source>
</evidence>
<evidence type="ECO:0000256" key="1">
    <source>
        <dbReference type="SAM" id="MobiDB-lite"/>
    </source>
</evidence>
<sequence length="89" mass="9656">MLASFPLDNPQDERLHDLMEKMRGRFKAIVAMLGLIQDYMPRGKLDVSGAAQALARVSSREPEITGTLASEEMAASTRASVSPGADMTF</sequence>
<keyword evidence="3" id="KW-1185">Reference proteome</keyword>
<comment type="caution">
    <text evidence="2">The sequence shown here is derived from an EMBL/GenBank/DDBJ whole genome shotgun (WGS) entry which is preliminary data.</text>
</comment>
<feature type="non-terminal residue" evidence="2">
    <location>
        <position position="1"/>
    </location>
</feature>
<feature type="region of interest" description="Disordered" evidence="1">
    <location>
        <begin position="61"/>
        <end position="89"/>
    </location>
</feature>
<reference evidence="2 3" key="1">
    <citation type="submission" date="2020-02" db="EMBL/GenBank/DDBJ databases">
        <title>Draft genome sequence of Haematococcus lacustris strain NIES-144.</title>
        <authorList>
            <person name="Morimoto D."/>
            <person name="Nakagawa S."/>
            <person name="Yoshida T."/>
            <person name="Sawayama S."/>
        </authorList>
    </citation>
    <scope>NUCLEOTIDE SEQUENCE [LARGE SCALE GENOMIC DNA]</scope>
    <source>
        <strain evidence="2 3">NIES-144</strain>
    </source>
</reference>
<dbReference type="EMBL" id="BLLF01000261">
    <property type="protein sequence ID" value="GFH09767.1"/>
    <property type="molecule type" value="Genomic_DNA"/>
</dbReference>
<gene>
    <name evidence="2" type="ORF">HaLaN_04972</name>
</gene>
<organism evidence="2 3">
    <name type="scientific">Haematococcus lacustris</name>
    <name type="common">Green alga</name>
    <name type="synonym">Haematococcus pluvialis</name>
    <dbReference type="NCBI Taxonomy" id="44745"/>
    <lineage>
        <taxon>Eukaryota</taxon>
        <taxon>Viridiplantae</taxon>
        <taxon>Chlorophyta</taxon>
        <taxon>core chlorophytes</taxon>
        <taxon>Chlorophyceae</taxon>
        <taxon>CS clade</taxon>
        <taxon>Chlamydomonadales</taxon>
        <taxon>Haematococcaceae</taxon>
        <taxon>Haematococcus</taxon>
    </lineage>
</organism>
<proteinExistence type="predicted"/>